<keyword evidence="5" id="KW-1185">Reference proteome</keyword>
<dbReference type="SUPFAM" id="SSF52540">
    <property type="entry name" value="P-loop containing nucleoside triphosphate hydrolases"/>
    <property type="match status" value="1"/>
</dbReference>
<dbReference type="Pfam" id="PF24883">
    <property type="entry name" value="NPHP3_N"/>
    <property type="match status" value="1"/>
</dbReference>
<comment type="caution">
    <text evidence="4">The sequence shown here is derived from an EMBL/GenBank/DDBJ whole genome shotgun (WGS) entry which is preliminary data.</text>
</comment>
<name>A0AAD4HXQ8_9PEZI</name>
<reference evidence="4" key="1">
    <citation type="submission" date="2023-02" db="EMBL/GenBank/DDBJ databases">
        <authorList>
            <person name="Palmer J.M."/>
        </authorList>
    </citation>
    <scope>NUCLEOTIDE SEQUENCE</scope>
    <source>
        <strain evidence="4">FW57</strain>
    </source>
</reference>
<dbReference type="InterPro" id="IPR056884">
    <property type="entry name" value="NPHP3-like_N"/>
</dbReference>
<evidence type="ECO:0000259" key="3">
    <source>
        <dbReference type="Pfam" id="PF25053"/>
    </source>
</evidence>
<dbReference type="EMBL" id="JAHCVI010000003">
    <property type="protein sequence ID" value="KAG7287236.1"/>
    <property type="molecule type" value="Genomic_DNA"/>
</dbReference>
<dbReference type="Gene3D" id="3.40.50.300">
    <property type="entry name" value="P-loop containing nucleotide triphosphate hydrolases"/>
    <property type="match status" value="1"/>
</dbReference>
<protein>
    <recommendedName>
        <fullName evidence="6">NACHT domain-containing protein</fullName>
    </recommendedName>
</protein>
<evidence type="ECO:0000313" key="4">
    <source>
        <dbReference type="EMBL" id="KAG7287236.1"/>
    </source>
</evidence>
<dbReference type="AlphaFoldDB" id="A0AAD4HXQ8"/>
<evidence type="ECO:0000313" key="5">
    <source>
        <dbReference type="Proteomes" id="UP001197093"/>
    </source>
</evidence>
<dbReference type="InterPro" id="IPR027417">
    <property type="entry name" value="P-loop_NTPase"/>
</dbReference>
<dbReference type="Proteomes" id="UP001197093">
    <property type="component" value="Unassembled WGS sequence"/>
</dbReference>
<evidence type="ECO:0000259" key="2">
    <source>
        <dbReference type="Pfam" id="PF24883"/>
    </source>
</evidence>
<gene>
    <name evidence="4" type="ORF">NEMBOFW57_006742</name>
</gene>
<dbReference type="PANTHER" id="PTHR10039:SF5">
    <property type="entry name" value="NACHT DOMAIN-CONTAINING PROTEIN"/>
    <property type="match status" value="1"/>
</dbReference>
<evidence type="ECO:0000256" key="1">
    <source>
        <dbReference type="ARBA" id="ARBA00022737"/>
    </source>
</evidence>
<keyword evidence="1" id="KW-0677">Repeat</keyword>
<dbReference type="Pfam" id="PF25053">
    <property type="entry name" value="DUF7791"/>
    <property type="match status" value="1"/>
</dbReference>
<feature type="domain" description="DUF7791" evidence="3">
    <location>
        <begin position="568"/>
        <end position="685"/>
    </location>
</feature>
<feature type="domain" description="Nephrocystin 3-like N-terminal" evidence="2">
    <location>
        <begin position="268"/>
        <end position="445"/>
    </location>
</feature>
<organism evidence="4 5">
    <name type="scientific">Staphylotrichum longicolle</name>
    <dbReference type="NCBI Taxonomy" id="669026"/>
    <lineage>
        <taxon>Eukaryota</taxon>
        <taxon>Fungi</taxon>
        <taxon>Dikarya</taxon>
        <taxon>Ascomycota</taxon>
        <taxon>Pezizomycotina</taxon>
        <taxon>Sordariomycetes</taxon>
        <taxon>Sordariomycetidae</taxon>
        <taxon>Sordariales</taxon>
        <taxon>Chaetomiaceae</taxon>
        <taxon>Staphylotrichum</taxon>
    </lineage>
</organism>
<accession>A0AAD4HXQ8</accession>
<evidence type="ECO:0008006" key="6">
    <source>
        <dbReference type="Google" id="ProtNLM"/>
    </source>
</evidence>
<dbReference type="InterPro" id="IPR056693">
    <property type="entry name" value="DUF7791"/>
</dbReference>
<dbReference type="PANTHER" id="PTHR10039">
    <property type="entry name" value="AMELOGENIN"/>
    <property type="match status" value="1"/>
</dbReference>
<sequence length="828" mass="93807">MDPVTAVGLASGIVAFITLSTSLVKGAIKIHESLDGNLDENRSREAIASEMSRFAARLLPPDCSHLAGEEKALCVLATECRDLSVKLRELLGRIKPKEPRSKSQSLWSVLKNKVTEKEKAELELLLDHCRSQFNLQLAFVNKSLLHSLVESARNDAAKLELLRSNFDDLRARIEDLRQGVQVAGFSFEAQGLIRQLVDVQENAFSAIVQGRILDALAFEEMHGRSEMVEEAHYRTFRWILADDNEDDVRSTRYAEAERREMHRAAGNMFTNWLSSGEGIFHISGKLGSGKSTLMKYLGDHPGTKTELIKWADGRDLVVAKFFFWRPGTPKQKSLYGLYRFLLHDILKSRPELIPETFHELCDEARATPWQVQTTLFITEKDIRRAFARLIQCTNRADANHCFCFFIDGLDEYQETAQSDLKEMVRLLTSWTVAAPRHVKLCVSSREYNVFMNSFSAEKRLRVHELTRFDMEAYIRDKLDGIADEVAKHELVSAIVAKAEGIFQWVTLVVKQIREELENGADSVALIQLVDSLPDELDRLYQHVLQSLSKSDRRKVYQTFAILSLANQWELSVSLFAYSFLEDYGADPTFAEREDFVQRARACGDGGTVEYRVELGRKRVRGWCKGLVEPVSIGRAGSDEVMIIDYAHRSIPDSLENKTIKDEMEAFLAGFSPAEALCQLILTEIRLDSHHRKPRICSAEFLAAVMGPLVKMRHAHHLDHAPFTYLRVLDTFADPWCWKKLEMGSTDLAIWVQDHWSGFFPIAQMNKDPGPVRTSHSTRWGSAQSTSLPGVLYQCALLIPGHEYPKWRIENDPTATDSVAKTPISLAVS</sequence>
<proteinExistence type="predicted"/>